<evidence type="ECO:0000313" key="1">
    <source>
        <dbReference type="EMBL" id="AKK05522.1"/>
    </source>
</evidence>
<dbReference type="PATRIC" id="fig|571915.4.peg.1261"/>
<sequence length="186" mass="21182">MSVVSEEILRKLQEQISSGVVETLRFVLHENNPGEVFTYALYTDDYCSYVGWAANTLSHFEKKKAEFPDSRDHAFVQWYYPEFFIGTGEAPAELDNIFNEGIQKALDEAQGFVNEDNFPQFQSDIYDSIIGAFGAAIHQFDQEVTDAITFFVSIADSDDAENLENYSAEKLNSAEKYAAFQKRYDN</sequence>
<reference evidence="1 2" key="1">
    <citation type="journal article" date="2015" name="Genome Announc.">
        <title>Complete Genome Sequence of the Type Strain Corynebacterium mustelae DSM 45274, Isolated from Various Tissues of a Male Ferret with Lethal Sepsis.</title>
        <authorList>
            <person name="Ruckert C."/>
            <person name="Eimer J."/>
            <person name="Winkler A."/>
            <person name="Tauch A."/>
        </authorList>
    </citation>
    <scope>NUCLEOTIDE SEQUENCE [LARGE SCALE GENOMIC DNA]</scope>
    <source>
        <strain evidence="1 2">DSM 45274</strain>
    </source>
</reference>
<name>A0A0G3H305_9CORY</name>
<dbReference type="EMBL" id="CP011542">
    <property type="protein sequence ID" value="AKK05522.1"/>
    <property type="molecule type" value="Genomic_DNA"/>
</dbReference>
<dbReference type="OrthoDB" id="7585079at2"/>
<protein>
    <submittedName>
        <fullName evidence="1">Putative DUF4303 family protein</fullName>
    </submittedName>
</protein>
<dbReference type="Pfam" id="PF14136">
    <property type="entry name" value="DUF4303"/>
    <property type="match status" value="1"/>
</dbReference>
<organism evidence="1 2">
    <name type="scientific">Corynebacterium mustelae</name>
    <dbReference type="NCBI Taxonomy" id="571915"/>
    <lineage>
        <taxon>Bacteria</taxon>
        <taxon>Bacillati</taxon>
        <taxon>Actinomycetota</taxon>
        <taxon>Actinomycetes</taxon>
        <taxon>Mycobacteriales</taxon>
        <taxon>Corynebacteriaceae</taxon>
        <taxon>Corynebacterium</taxon>
    </lineage>
</organism>
<dbReference type="Proteomes" id="UP000035199">
    <property type="component" value="Chromosome"/>
</dbReference>
<dbReference type="RefSeq" id="WP_047261718.1">
    <property type="nucleotide sequence ID" value="NZ_CP011542.1"/>
</dbReference>
<dbReference type="InterPro" id="IPR025409">
    <property type="entry name" value="DUF4303"/>
</dbReference>
<accession>A0A0G3H305</accession>
<reference evidence="2" key="2">
    <citation type="submission" date="2015-05" db="EMBL/GenBank/DDBJ databases">
        <title>Complete genome sequence of Corynebacterium mustelae DSM 45274, isolated from various tissues of a male ferret with lethal sepsis.</title>
        <authorList>
            <person name="Ruckert C."/>
            <person name="Albersmeier A."/>
            <person name="Winkler A."/>
            <person name="Tauch A."/>
        </authorList>
    </citation>
    <scope>NUCLEOTIDE SEQUENCE [LARGE SCALE GENOMIC DNA]</scope>
    <source>
        <strain evidence="2">DSM 45274</strain>
    </source>
</reference>
<gene>
    <name evidence="1" type="ORF">CMUST_05930</name>
</gene>
<keyword evidence="2" id="KW-1185">Reference proteome</keyword>
<proteinExistence type="predicted"/>
<dbReference type="AlphaFoldDB" id="A0A0G3H305"/>
<evidence type="ECO:0000313" key="2">
    <source>
        <dbReference type="Proteomes" id="UP000035199"/>
    </source>
</evidence>
<dbReference type="KEGG" id="cmv:CMUST_05930"/>